<keyword evidence="18" id="KW-0131">Cell cycle</keyword>
<evidence type="ECO:0000256" key="3">
    <source>
        <dbReference type="ARBA" id="ARBA00022679"/>
    </source>
</evidence>
<feature type="transmembrane region" description="Helical" evidence="17">
    <location>
        <begin position="327"/>
        <end position="353"/>
    </location>
</feature>
<evidence type="ECO:0000313" key="18">
    <source>
        <dbReference type="EMBL" id="RSU14375.1"/>
    </source>
</evidence>
<keyword evidence="8 17" id="KW-0472">Membrane</keyword>
<keyword evidence="7 17" id="KW-1133">Transmembrane helix</keyword>
<evidence type="ECO:0000256" key="11">
    <source>
        <dbReference type="ARBA" id="ARBA00038053"/>
    </source>
</evidence>
<dbReference type="RefSeq" id="WP_126807374.1">
    <property type="nucleotide sequence ID" value="NZ_NGKA01000003.1"/>
</dbReference>
<comment type="subcellular location">
    <subcellularLocation>
        <location evidence="1">Membrane</location>
        <topology evidence="1">Multi-pass membrane protein</topology>
    </subcellularLocation>
</comment>
<evidence type="ECO:0000256" key="5">
    <source>
        <dbReference type="ARBA" id="ARBA00022960"/>
    </source>
</evidence>
<keyword evidence="4 17" id="KW-0812">Transmembrane</keyword>
<evidence type="ECO:0000256" key="10">
    <source>
        <dbReference type="ARBA" id="ARBA00033270"/>
    </source>
</evidence>
<dbReference type="GO" id="GO:0051301">
    <property type="term" value="P:cell division"/>
    <property type="evidence" value="ECO:0007669"/>
    <property type="project" value="UniProtKB-KW"/>
</dbReference>
<dbReference type="PANTHER" id="PTHR30474:SF2">
    <property type="entry name" value="PEPTIDOGLYCAN GLYCOSYLTRANSFERASE FTSW-RELATED"/>
    <property type="match status" value="1"/>
</dbReference>
<dbReference type="GO" id="GO:0009252">
    <property type="term" value="P:peptidoglycan biosynthetic process"/>
    <property type="evidence" value="ECO:0007669"/>
    <property type="project" value="UniProtKB-KW"/>
</dbReference>
<evidence type="ECO:0000256" key="13">
    <source>
        <dbReference type="ARBA" id="ARBA00041418"/>
    </source>
</evidence>
<dbReference type="GO" id="GO:0032153">
    <property type="term" value="C:cell division site"/>
    <property type="evidence" value="ECO:0007669"/>
    <property type="project" value="TreeGrafter"/>
</dbReference>
<sequence length="404" mass="44250">MAKKTKKRFFLDYGILIPYLILSVLGVVMVYSATAYRLITSDPPQPDTAAAAKQALYLALGLILMVIIYQMKTKFLQSKGLLVLGIAVISTMLLLTRFTKTFSLQAGGAQGWFQLGPITLQPVEFLKIMVIWYLAYILSRRQDTIVHGFKQAVLKPVLLVSSLIFLVLIQPDTGGAAILVLLVIIMLLASGVSYWYGIVIGVGGVSLSFIAIELVSLLGPALLPENKQYIVERFLVMRNPFIDAYGSGLQMVHSYYAMFNGGLFGRGLGNSIQKKGFLPVAESDFMFSIVIEELGLIVAMLILLLLFFLILRIIMVGIRATHPFNSLMCIGIGGMLLVQTFVNIGGITGIIPLTGVTFPFLSQGGSSLLALSIGVGFVLNIRADELRKKYQRQAEVVIPMKQTQ</sequence>
<dbReference type="Pfam" id="PF01098">
    <property type="entry name" value="FTSW_RODA_SPOVE"/>
    <property type="match status" value="1"/>
</dbReference>
<gene>
    <name evidence="18" type="ORF">CBF29_03495</name>
</gene>
<protein>
    <recommendedName>
        <fullName evidence="12">Probable peptidoglycan glycosyltransferase FtsW</fullName>
        <ecNumber evidence="14">2.4.99.28</ecNumber>
    </recommendedName>
    <alternativeName>
        <fullName evidence="13">Cell division protein FtsW</fullName>
    </alternativeName>
    <alternativeName>
        <fullName evidence="10">Cell wall polymerase</fullName>
    </alternativeName>
    <alternativeName>
        <fullName evidence="9">Peptidoglycan polymerase</fullName>
    </alternativeName>
</protein>
<dbReference type="InterPro" id="IPR018365">
    <property type="entry name" value="Cell_cycle_FtsW-rel_CS"/>
</dbReference>
<evidence type="ECO:0000256" key="16">
    <source>
        <dbReference type="ARBA" id="ARBA00049966"/>
    </source>
</evidence>
<evidence type="ECO:0000256" key="12">
    <source>
        <dbReference type="ARBA" id="ARBA00041185"/>
    </source>
</evidence>
<feature type="transmembrane region" description="Helical" evidence="17">
    <location>
        <begin position="118"/>
        <end position="138"/>
    </location>
</feature>
<dbReference type="InterPro" id="IPR001182">
    <property type="entry name" value="FtsW/RodA"/>
</dbReference>
<dbReference type="OrthoDB" id="9812661at2"/>
<comment type="function">
    <text evidence="16">Peptidoglycan polymerase that is essential for cell division.</text>
</comment>
<feature type="transmembrane region" description="Helical" evidence="17">
    <location>
        <begin position="158"/>
        <end position="188"/>
    </location>
</feature>
<accession>A0A430B222</accession>
<evidence type="ECO:0000256" key="17">
    <source>
        <dbReference type="SAM" id="Phobius"/>
    </source>
</evidence>
<keyword evidence="18" id="KW-0132">Cell division</keyword>
<name>A0A430B222_9ENTE</name>
<keyword evidence="5" id="KW-0133">Cell shape</keyword>
<evidence type="ECO:0000256" key="9">
    <source>
        <dbReference type="ARBA" id="ARBA00032370"/>
    </source>
</evidence>
<dbReference type="GO" id="GO:0008955">
    <property type="term" value="F:peptidoglycan glycosyltransferase activity"/>
    <property type="evidence" value="ECO:0007669"/>
    <property type="project" value="UniProtKB-EC"/>
</dbReference>
<dbReference type="EC" id="2.4.99.28" evidence="14"/>
<comment type="catalytic activity">
    <reaction evidence="15">
        <text>[GlcNAc-(1-&gt;4)-Mur2Ac(oyl-L-Ala-gamma-D-Glu-L-Lys-D-Ala-D-Ala)](n)-di-trans,octa-cis-undecaprenyl diphosphate + beta-D-GlcNAc-(1-&gt;4)-Mur2Ac(oyl-L-Ala-gamma-D-Glu-L-Lys-D-Ala-D-Ala)-di-trans,octa-cis-undecaprenyl diphosphate = [GlcNAc-(1-&gt;4)-Mur2Ac(oyl-L-Ala-gamma-D-Glu-L-Lys-D-Ala-D-Ala)](n+1)-di-trans,octa-cis-undecaprenyl diphosphate + di-trans,octa-cis-undecaprenyl diphosphate + H(+)</text>
        <dbReference type="Rhea" id="RHEA:23708"/>
        <dbReference type="Rhea" id="RHEA-COMP:9602"/>
        <dbReference type="Rhea" id="RHEA-COMP:9603"/>
        <dbReference type="ChEBI" id="CHEBI:15378"/>
        <dbReference type="ChEBI" id="CHEBI:58405"/>
        <dbReference type="ChEBI" id="CHEBI:60033"/>
        <dbReference type="ChEBI" id="CHEBI:78435"/>
        <dbReference type="EC" id="2.4.99.28"/>
    </reaction>
</comment>
<evidence type="ECO:0000256" key="4">
    <source>
        <dbReference type="ARBA" id="ARBA00022692"/>
    </source>
</evidence>
<keyword evidence="2" id="KW-0328">Glycosyltransferase</keyword>
<dbReference type="PANTHER" id="PTHR30474">
    <property type="entry name" value="CELL CYCLE PROTEIN"/>
    <property type="match status" value="1"/>
</dbReference>
<feature type="transmembrane region" description="Helical" evidence="17">
    <location>
        <begin position="81"/>
        <end position="98"/>
    </location>
</feature>
<comment type="caution">
    <text evidence="18">The sequence shown here is derived from an EMBL/GenBank/DDBJ whole genome shotgun (WGS) entry which is preliminary data.</text>
</comment>
<dbReference type="GO" id="GO:0015648">
    <property type="term" value="F:lipid-linked peptidoglycan transporter activity"/>
    <property type="evidence" value="ECO:0007669"/>
    <property type="project" value="TreeGrafter"/>
</dbReference>
<evidence type="ECO:0000256" key="7">
    <source>
        <dbReference type="ARBA" id="ARBA00022989"/>
    </source>
</evidence>
<evidence type="ECO:0000256" key="15">
    <source>
        <dbReference type="ARBA" id="ARBA00049902"/>
    </source>
</evidence>
<dbReference type="PROSITE" id="PS00428">
    <property type="entry name" value="FTSW_RODA_SPOVE"/>
    <property type="match status" value="1"/>
</dbReference>
<evidence type="ECO:0000256" key="6">
    <source>
        <dbReference type="ARBA" id="ARBA00022984"/>
    </source>
</evidence>
<dbReference type="AlphaFoldDB" id="A0A430B222"/>
<organism evidence="18 19">
    <name type="scientific">Vagococcus elongatus</name>
    <dbReference type="NCBI Taxonomy" id="180344"/>
    <lineage>
        <taxon>Bacteria</taxon>
        <taxon>Bacillati</taxon>
        <taxon>Bacillota</taxon>
        <taxon>Bacilli</taxon>
        <taxon>Lactobacillales</taxon>
        <taxon>Enterococcaceae</taxon>
        <taxon>Vagococcus</taxon>
    </lineage>
</organism>
<keyword evidence="3" id="KW-0808">Transferase</keyword>
<keyword evidence="6" id="KW-0573">Peptidoglycan synthesis</keyword>
<evidence type="ECO:0000256" key="2">
    <source>
        <dbReference type="ARBA" id="ARBA00022676"/>
    </source>
</evidence>
<feature type="transmembrane region" description="Helical" evidence="17">
    <location>
        <begin position="194"/>
        <end position="223"/>
    </location>
</feature>
<feature type="transmembrane region" description="Helical" evidence="17">
    <location>
        <begin position="285"/>
        <end position="315"/>
    </location>
</feature>
<evidence type="ECO:0000313" key="19">
    <source>
        <dbReference type="Proteomes" id="UP000287605"/>
    </source>
</evidence>
<feature type="transmembrane region" description="Helical" evidence="17">
    <location>
        <begin position="51"/>
        <end position="69"/>
    </location>
</feature>
<evidence type="ECO:0000256" key="1">
    <source>
        <dbReference type="ARBA" id="ARBA00004141"/>
    </source>
</evidence>
<dbReference type="GO" id="GO:0005886">
    <property type="term" value="C:plasma membrane"/>
    <property type="evidence" value="ECO:0007669"/>
    <property type="project" value="TreeGrafter"/>
</dbReference>
<keyword evidence="19" id="KW-1185">Reference proteome</keyword>
<feature type="transmembrane region" description="Helical" evidence="17">
    <location>
        <begin position="9"/>
        <end position="31"/>
    </location>
</feature>
<dbReference type="Proteomes" id="UP000287605">
    <property type="component" value="Unassembled WGS sequence"/>
</dbReference>
<proteinExistence type="inferred from homology"/>
<comment type="similarity">
    <text evidence="11">Belongs to the SEDS family. FtsW subfamily.</text>
</comment>
<evidence type="ECO:0000256" key="14">
    <source>
        <dbReference type="ARBA" id="ARBA00044770"/>
    </source>
</evidence>
<feature type="transmembrane region" description="Helical" evidence="17">
    <location>
        <begin position="365"/>
        <end position="383"/>
    </location>
</feature>
<dbReference type="EMBL" id="NGKA01000003">
    <property type="protein sequence ID" value="RSU14375.1"/>
    <property type="molecule type" value="Genomic_DNA"/>
</dbReference>
<dbReference type="GO" id="GO:0008360">
    <property type="term" value="P:regulation of cell shape"/>
    <property type="evidence" value="ECO:0007669"/>
    <property type="project" value="UniProtKB-KW"/>
</dbReference>
<reference evidence="18 19" key="1">
    <citation type="submission" date="2017-05" db="EMBL/GenBank/DDBJ databases">
        <title>Vagococcus spp. assemblies.</title>
        <authorList>
            <person name="Gulvik C.A."/>
        </authorList>
    </citation>
    <scope>NUCLEOTIDE SEQUENCE [LARGE SCALE GENOMIC DNA]</scope>
    <source>
        <strain evidence="18 19">CCUG 51432</strain>
    </source>
</reference>
<evidence type="ECO:0000256" key="8">
    <source>
        <dbReference type="ARBA" id="ARBA00023136"/>
    </source>
</evidence>